<name>A0A2Z2M8Z0_THEPR</name>
<gene>
    <name evidence="2" type="ORF">A3L09_02230</name>
</gene>
<evidence type="ECO:0000313" key="3">
    <source>
        <dbReference type="Proteomes" id="UP000250179"/>
    </source>
</evidence>
<dbReference type="GO" id="GO:0016791">
    <property type="term" value="F:phosphatase activity"/>
    <property type="evidence" value="ECO:0007669"/>
    <property type="project" value="InterPro"/>
</dbReference>
<dbReference type="InterPro" id="IPR004274">
    <property type="entry name" value="FCP1_dom"/>
</dbReference>
<dbReference type="InterPro" id="IPR036412">
    <property type="entry name" value="HAD-like_sf"/>
</dbReference>
<dbReference type="InterPro" id="IPR010036">
    <property type="entry name" value="MDP_1_eu_arc"/>
</dbReference>
<keyword evidence="3" id="KW-1185">Reference proteome</keyword>
<dbReference type="SUPFAM" id="SSF56784">
    <property type="entry name" value="HAD-like"/>
    <property type="match status" value="1"/>
</dbReference>
<dbReference type="NCBIfam" id="TIGR01685">
    <property type="entry name" value="MDP-1"/>
    <property type="match status" value="1"/>
</dbReference>
<dbReference type="Gene3D" id="3.40.50.1000">
    <property type="entry name" value="HAD superfamily/HAD-like"/>
    <property type="match status" value="1"/>
</dbReference>
<dbReference type="InterPro" id="IPR010033">
    <property type="entry name" value="HAD_SF_ppase_IIIC"/>
</dbReference>
<dbReference type="OrthoDB" id="27736at2157"/>
<dbReference type="KEGG" id="tprf:A3L09_02230"/>
<dbReference type="PROSITE" id="PS50969">
    <property type="entry name" value="FCP1"/>
    <property type="match status" value="1"/>
</dbReference>
<dbReference type="AlphaFoldDB" id="A0A2Z2M8Z0"/>
<dbReference type="Pfam" id="PF03031">
    <property type="entry name" value="NIF"/>
    <property type="match status" value="1"/>
</dbReference>
<feature type="domain" description="FCP1 homology" evidence="1">
    <location>
        <begin position="1"/>
        <end position="160"/>
    </location>
</feature>
<protein>
    <submittedName>
        <fullName evidence="2">Magnesium-dependent phosphatase-1</fullName>
    </submittedName>
</protein>
<dbReference type="InterPro" id="IPR023214">
    <property type="entry name" value="HAD_sf"/>
</dbReference>
<dbReference type="GeneID" id="33319191"/>
<reference evidence="2 3" key="1">
    <citation type="submission" date="2016-03" db="EMBL/GenBank/DDBJ databases">
        <title>Complete genome sequence of Thermococcus profundus strain DT5432.</title>
        <authorList>
            <person name="Oger P.M."/>
        </authorList>
    </citation>
    <scope>NUCLEOTIDE SEQUENCE [LARGE SCALE GENOMIC DNA]</scope>
    <source>
        <strain evidence="2 3">DT 5432</strain>
    </source>
</reference>
<dbReference type="RefSeq" id="WP_088857432.1">
    <property type="nucleotide sequence ID" value="NZ_CP014862.1"/>
</dbReference>
<dbReference type="EMBL" id="CP014862">
    <property type="protein sequence ID" value="ASJ02166.1"/>
    <property type="molecule type" value="Genomic_DNA"/>
</dbReference>
<accession>A0A2Z2M8Z0</accession>
<dbReference type="PANTHER" id="PTHR17901">
    <property type="entry name" value="MAGNESIUM-DEPENDENT PHOSPHATASE 1 MDP1"/>
    <property type="match status" value="1"/>
</dbReference>
<evidence type="ECO:0000313" key="2">
    <source>
        <dbReference type="EMBL" id="ASJ02166.1"/>
    </source>
</evidence>
<sequence>MRLLVLDLDGTLWDHEDASQLTPPYEFHEDYLVDACGEELHLFPGVCEFLEWASERFLLSIASWNVEEKVRPILEGFDLWDYFLFPKIEGHPDKADMIRRIIEELESIGYTIDDVIYVDDMAIHVDRIKMELLDVDFIHMWVDVKSFEELRQLLEKLEWGD</sequence>
<organism evidence="2 3">
    <name type="scientific">Thermococcus profundus</name>
    <dbReference type="NCBI Taxonomy" id="49899"/>
    <lineage>
        <taxon>Archaea</taxon>
        <taxon>Methanobacteriati</taxon>
        <taxon>Methanobacteriota</taxon>
        <taxon>Thermococci</taxon>
        <taxon>Thermococcales</taxon>
        <taxon>Thermococcaceae</taxon>
        <taxon>Thermococcus</taxon>
    </lineage>
</organism>
<evidence type="ECO:0000259" key="1">
    <source>
        <dbReference type="PROSITE" id="PS50969"/>
    </source>
</evidence>
<proteinExistence type="predicted"/>
<dbReference type="NCBIfam" id="TIGR01681">
    <property type="entry name" value="HAD-SF-IIIC"/>
    <property type="match status" value="1"/>
</dbReference>
<dbReference type="Proteomes" id="UP000250179">
    <property type="component" value="Chromosome"/>
</dbReference>
<dbReference type="PANTHER" id="PTHR17901:SF14">
    <property type="entry name" value="MAGNESIUM-DEPENDENT PHOSPHATASE 1"/>
    <property type="match status" value="1"/>
</dbReference>